<sequence length="59" mass="6768">MSTTLLKKPETSVSQAQLRRDDPLFALIDRAKARKPHPLSAHWERARDGSLVCQWDLEP</sequence>
<dbReference type="KEGG" id="oxy:HCG48_19320"/>
<evidence type="ECO:0000313" key="1">
    <source>
        <dbReference type="EMBL" id="QIZ72468.1"/>
    </source>
</evidence>
<gene>
    <name evidence="1" type="ORF">HCG48_19320</name>
</gene>
<organism evidence="1 2">
    <name type="scientific">Oxynema aestuarii AP17</name>
    <dbReference type="NCBI Taxonomy" id="2064643"/>
    <lineage>
        <taxon>Bacteria</taxon>
        <taxon>Bacillati</taxon>
        <taxon>Cyanobacteriota</taxon>
        <taxon>Cyanophyceae</taxon>
        <taxon>Oscillatoriophycideae</taxon>
        <taxon>Oscillatoriales</taxon>
        <taxon>Oscillatoriaceae</taxon>
        <taxon>Oxynema</taxon>
        <taxon>Oxynema aestuarii</taxon>
    </lineage>
</organism>
<name>A0A6H1U0S1_9CYAN</name>
<dbReference type="RefSeq" id="WP_168570616.1">
    <property type="nucleotide sequence ID" value="NZ_CP051167.1"/>
</dbReference>
<accession>A0A6H1U0S1</accession>
<proteinExistence type="predicted"/>
<reference evidence="1 2" key="1">
    <citation type="submission" date="2020-04" db="EMBL/GenBank/DDBJ databases">
        <authorList>
            <person name="Basu S."/>
            <person name="Maruthanayagam V."/>
            <person name="Chakraborty S."/>
            <person name="Pramanik A."/>
            <person name="Mukherjee J."/>
            <person name="Brink B."/>
        </authorList>
    </citation>
    <scope>NUCLEOTIDE SEQUENCE [LARGE SCALE GENOMIC DNA]</scope>
    <source>
        <strain evidence="1 2">AP17</strain>
    </source>
</reference>
<protein>
    <submittedName>
        <fullName evidence="1">Uncharacterized protein</fullName>
    </submittedName>
</protein>
<dbReference type="EMBL" id="CP051167">
    <property type="protein sequence ID" value="QIZ72468.1"/>
    <property type="molecule type" value="Genomic_DNA"/>
</dbReference>
<dbReference type="AlphaFoldDB" id="A0A6H1U0S1"/>
<dbReference type="Proteomes" id="UP000500857">
    <property type="component" value="Chromosome"/>
</dbReference>
<keyword evidence="2" id="KW-1185">Reference proteome</keyword>
<evidence type="ECO:0000313" key="2">
    <source>
        <dbReference type="Proteomes" id="UP000500857"/>
    </source>
</evidence>